<evidence type="ECO:0000313" key="2">
    <source>
        <dbReference type="EMBL" id="MFD1985419.1"/>
    </source>
</evidence>
<name>A0ABW4UER0_9HYPH</name>
<dbReference type="RefSeq" id="WP_379101763.1">
    <property type="nucleotide sequence ID" value="NZ_JBHUGZ010000016.1"/>
</dbReference>
<sequence>MKALALRVAAVVILVCGPFSAAMAEDCQVAAPDKFLPKNGSTSAPLNGLPAPATENDCAFYNWAWQEFLFATQKGYDKRPSFLSYPTIEKAFPKVFSKSGGKKRDTVEVMSLSVRNIEPILNVIERVKRSDATLNAGDPVPVLTDGVMQASQGGAGAILVDQNHNPIFYTIHVNQVFADFVKANGLDEMERLLADPASEDEKVRALRPVPAELEFRPGAVEFKSSWMIIDGPKSNYSNYIVTQAKVPYLKNEADTAGGGSHLVIDKSRPPRLVNVALLGLHVVGAIDGHPELIWATFEHSDAAGNRDIAPAAEANPDPTKTPSQVIGGSDRSYALFEARTSVELANKALLQTIGVNQKFGTATSVYRMFPGASSIQPPEDERVPEAPWEDPAVYTLNKHIGELFTSNDPHKKDWRRNYRLVGAVWMDKPRGDKFDAGQAFPDDDSRLAGENRLSNMSMESFTQQPGIGAPNCFSCHDTQAQDQLSQMFPGKQLPPRRINISHIFTIVAEKYLASIQH</sequence>
<proteinExistence type="predicted"/>
<feature type="signal peptide" evidence="1">
    <location>
        <begin position="1"/>
        <end position="24"/>
    </location>
</feature>
<accession>A0ABW4UER0</accession>
<dbReference type="EMBL" id="JBHUGZ010000016">
    <property type="protein sequence ID" value="MFD1985419.1"/>
    <property type="molecule type" value="Genomic_DNA"/>
</dbReference>
<evidence type="ECO:0008006" key="4">
    <source>
        <dbReference type="Google" id="ProtNLM"/>
    </source>
</evidence>
<protein>
    <recommendedName>
        <fullName evidence="4">Cytochrome c family protein</fullName>
    </recommendedName>
</protein>
<keyword evidence="3" id="KW-1185">Reference proteome</keyword>
<evidence type="ECO:0000256" key="1">
    <source>
        <dbReference type="SAM" id="SignalP"/>
    </source>
</evidence>
<gene>
    <name evidence="2" type="ORF">ACFSOZ_23160</name>
</gene>
<organism evidence="2 3">
    <name type="scientific">Mesorhizobium newzealandense</name>
    <dbReference type="NCBI Taxonomy" id="1300302"/>
    <lineage>
        <taxon>Bacteria</taxon>
        <taxon>Pseudomonadati</taxon>
        <taxon>Pseudomonadota</taxon>
        <taxon>Alphaproteobacteria</taxon>
        <taxon>Hyphomicrobiales</taxon>
        <taxon>Phyllobacteriaceae</taxon>
        <taxon>Mesorhizobium</taxon>
    </lineage>
</organism>
<dbReference type="Proteomes" id="UP001597405">
    <property type="component" value="Unassembled WGS sequence"/>
</dbReference>
<feature type="chain" id="PRO_5045340018" description="Cytochrome c family protein" evidence="1">
    <location>
        <begin position="25"/>
        <end position="517"/>
    </location>
</feature>
<evidence type="ECO:0000313" key="3">
    <source>
        <dbReference type="Proteomes" id="UP001597405"/>
    </source>
</evidence>
<comment type="caution">
    <text evidence="2">The sequence shown here is derived from an EMBL/GenBank/DDBJ whole genome shotgun (WGS) entry which is preliminary data.</text>
</comment>
<keyword evidence="1" id="KW-0732">Signal</keyword>
<reference evidence="3" key="1">
    <citation type="journal article" date="2019" name="Int. J. Syst. Evol. Microbiol.">
        <title>The Global Catalogue of Microorganisms (GCM) 10K type strain sequencing project: providing services to taxonomists for standard genome sequencing and annotation.</title>
        <authorList>
            <consortium name="The Broad Institute Genomics Platform"/>
            <consortium name="The Broad Institute Genome Sequencing Center for Infectious Disease"/>
            <person name="Wu L."/>
            <person name="Ma J."/>
        </authorList>
    </citation>
    <scope>NUCLEOTIDE SEQUENCE [LARGE SCALE GENOMIC DNA]</scope>
    <source>
        <strain evidence="3">CGMCC 1.16225</strain>
    </source>
</reference>